<keyword evidence="2 4" id="KW-0689">Ribosomal protein</keyword>
<organism evidence="7 8">
    <name type="scientific">Conexibacter woesei (strain DSM 14684 / CCUG 47730 / CIP 108061 / JCM 11494 / NBRC 100937 / ID131577)</name>
    <dbReference type="NCBI Taxonomy" id="469383"/>
    <lineage>
        <taxon>Bacteria</taxon>
        <taxon>Bacillati</taxon>
        <taxon>Actinomycetota</taxon>
        <taxon>Thermoleophilia</taxon>
        <taxon>Solirubrobacterales</taxon>
        <taxon>Conexibacteraceae</taxon>
        <taxon>Conexibacter</taxon>
    </lineage>
</organism>
<dbReference type="GO" id="GO:0022627">
    <property type="term" value="C:cytosolic small ribosomal subunit"/>
    <property type="evidence" value="ECO:0007669"/>
    <property type="project" value="TreeGrafter"/>
</dbReference>
<evidence type="ECO:0000256" key="2">
    <source>
        <dbReference type="ARBA" id="ARBA00022980"/>
    </source>
</evidence>
<dbReference type="eggNOG" id="COG0238">
    <property type="taxonomic scope" value="Bacteria"/>
</dbReference>
<dbReference type="Pfam" id="PF01084">
    <property type="entry name" value="Ribosomal_S18"/>
    <property type="match status" value="1"/>
</dbReference>
<evidence type="ECO:0000256" key="5">
    <source>
        <dbReference type="RuleBase" id="RU003910"/>
    </source>
</evidence>
<evidence type="ECO:0000313" key="7">
    <source>
        <dbReference type="EMBL" id="ADB54312.1"/>
    </source>
</evidence>
<evidence type="ECO:0000256" key="3">
    <source>
        <dbReference type="ARBA" id="ARBA00023274"/>
    </source>
</evidence>
<keyword evidence="4" id="KW-0699">rRNA-binding</keyword>
<evidence type="ECO:0000256" key="6">
    <source>
        <dbReference type="SAM" id="MobiDB-lite"/>
    </source>
</evidence>
<dbReference type="PANTHER" id="PTHR13479:SF40">
    <property type="entry name" value="SMALL RIBOSOMAL SUBUNIT PROTEIN BS18M"/>
    <property type="match status" value="1"/>
</dbReference>
<evidence type="ECO:0000256" key="4">
    <source>
        <dbReference type="HAMAP-Rule" id="MF_00270"/>
    </source>
</evidence>
<dbReference type="InterPro" id="IPR036870">
    <property type="entry name" value="Ribosomal_bS18_sf"/>
</dbReference>
<dbReference type="RefSeq" id="WP_012937363.1">
    <property type="nucleotide sequence ID" value="NC_013739.1"/>
</dbReference>
<comment type="similarity">
    <text evidence="1 4 5">Belongs to the bacterial ribosomal protein bS18 family.</text>
</comment>
<evidence type="ECO:0000256" key="1">
    <source>
        <dbReference type="ARBA" id="ARBA00005589"/>
    </source>
</evidence>
<dbReference type="Gene3D" id="4.10.640.10">
    <property type="entry name" value="Ribosomal protein S18"/>
    <property type="match status" value="1"/>
</dbReference>
<dbReference type="HOGENOM" id="CLU_148710_0_3_11"/>
<feature type="compositionally biased region" description="Basic residues" evidence="6">
    <location>
        <begin position="1"/>
        <end position="14"/>
    </location>
</feature>
<dbReference type="KEGG" id="cwo:Cwoe_5912"/>
<evidence type="ECO:0000313" key="8">
    <source>
        <dbReference type="Proteomes" id="UP000008229"/>
    </source>
</evidence>
<feature type="region of interest" description="Disordered" evidence="6">
    <location>
        <begin position="1"/>
        <end position="27"/>
    </location>
</feature>
<dbReference type="Proteomes" id="UP000008229">
    <property type="component" value="Chromosome"/>
</dbReference>
<comment type="subunit">
    <text evidence="4">Part of the 30S ribosomal subunit. Forms a tight heterodimer with protein bS6.</text>
</comment>
<dbReference type="InterPro" id="IPR001648">
    <property type="entry name" value="Ribosomal_bS18"/>
</dbReference>
<sequence length="108" mass="12615">MAKQRRRPTRRRDKKGGTGSSRRKPCPYCKEKVDQVDWKDIGSLRKFVSERGKIRSRRITGACRRHQNQVSRAVKRARELALLPYVAEAAPERAGGRRDRGDRDREDR</sequence>
<dbReference type="SUPFAM" id="SSF46911">
    <property type="entry name" value="Ribosomal protein S18"/>
    <property type="match status" value="1"/>
</dbReference>
<protein>
    <recommendedName>
        <fullName evidence="4">Small ribosomal subunit protein bS18</fullName>
    </recommendedName>
</protein>
<dbReference type="OrthoDB" id="9812008at2"/>
<reference evidence="7 8" key="1">
    <citation type="journal article" date="2010" name="Stand. Genomic Sci.">
        <title>Complete genome sequence of Conexibacter woesei type strain (ID131577).</title>
        <authorList>
            <person name="Pukall R."/>
            <person name="Lapidus A."/>
            <person name="Glavina Del Rio T."/>
            <person name="Copeland A."/>
            <person name="Tice H."/>
            <person name="Cheng J.-F."/>
            <person name="Lucas S."/>
            <person name="Chen F."/>
            <person name="Nolan M."/>
            <person name="Bruce D."/>
            <person name="Goodwin L."/>
            <person name="Pitluck S."/>
            <person name="Mavromatis K."/>
            <person name="Ivanova N."/>
            <person name="Ovchinnikova G."/>
            <person name="Pati A."/>
            <person name="Chen A."/>
            <person name="Palaniappan K."/>
            <person name="Land M."/>
            <person name="Hauser L."/>
            <person name="Chang Y.-J."/>
            <person name="Jeffries C.D."/>
            <person name="Chain P."/>
            <person name="Meincke L."/>
            <person name="Sims D."/>
            <person name="Brettin T."/>
            <person name="Detter J.C."/>
            <person name="Rohde M."/>
            <person name="Goeker M."/>
            <person name="Bristow J."/>
            <person name="Eisen J.A."/>
            <person name="Markowitz V."/>
            <person name="Kyrpides N.C."/>
            <person name="Klenk H.-P."/>
            <person name="Hugenholtz P."/>
        </authorList>
    </citation>
    <scope>NUCLEOTIDE SEQUENCE [LARGE SCALE GENOMIC DNA]</scope>
    <source>
        <strain evidence="8">DSM 14684 / CIP 108061 / JCM 11494 / NBRC 100937 / ID131577</strain>
    </source>
</reference>
<feature type="compositionally biased region" description="Basic and acidic residues" evidence="6">
    <location>
        <begin position="90"/>
        <end position="108"/>
    </location>
</feature>
<dbReference type="PANTHER" id="PTHR13479">
    <property type="entry name" value="30S RIBOSOMAL PROTEIN S18"/>
    <property type="match status" value="1"/>
</dbReference>
<dbReference type="GO" id="GO:0070181">
    <property type="term" value="F:small ribosomal subunit rRNA binding"/>
    <property type="evidence" value="ECO:0007669"/>
    <property type="project" value="TreeGrafter"/>
</dbReference>
<keyword evidence="8" id="KW-1185">Reference proteome</keyword>
<accession>D3F3T7</accession>
<reference evidence="8" key="2">
    <citation type="submission" date="2010-01" db="EMBL/GenBank/DDBJ databases">
        <title>The complete genome of Conexibacter woesei DSM 14684.</title>
        <authorList>
            <consortium name="US DOE Joint Genome Institute (JGI-PGF)"/>
            <person name="Lucas S."/>
            <person name="Copeland A."/>
            <person name="Lapidus A."/>
            <person name="Glavina del Rio T."/>
            <person name="Dalin E."/>
            <person name="Tice H."/>
            <person name="Bruce D."/>
            <person name="Goodwin L."/>
            <person name="Pitluck S."/>
            <person name="Kyrpides N."/>
            <person name="Mavromatis K."/>
            <person name="Ivanova N."/>
            <person name="Mikhailova N."/>
            <person name="Chertkov O."/>
            <person name="Brettin T."/>
            <person name="Detter J.C."/>
            <person name="Han C."/>
            <person name="Larimer F."/>
            <person name="Land M."/>
            <person name="Hauser L."/>
            <person name="Markowitz V."/>
            <person name="Cheng J.-F."/>
            <person name="Hugenholtz P."/>
            <person name="Woyke T."/>
            <person name="Wu D."/>
            <person name="Pukall R."/>
            <person name="Steenblock K."/>
            <person name="Schneider S."/>
            <person name="Klenk H.-P."/>
            <person name="Eisen J.A."/>
        </authorList>
    </citation>
    <scope>NUCLEOTIDE SEQUENCE [LARGE SCALE GENOMIC DNA]</scope>
    <source>
        <strain evidence="8">DSM 14684 / CIP 108061 / JCM 11494 / NBRC 100937 / ID131577</strain>
    </source>
</reference>
<feature type="region of interest" description="Disordered" evidence="6">
    <location>
        <begin position="89"/>
        <end position="108"/>
    </location>
</feature>
<dbReference type="NCBIfam" id="TIGR00165">
    <property type="entry name" value="S18"/>
    <property type="match status" value="1"/>
</dbReference>
<dbReference type="STRING" id="469383.Cwoe_5912"/>
<dbReference type="AlphaFoldDB" id="D3F3T7"/>
<dbReference type="EMBL" id="CP001854">
    <property type="protein sequence ID" value="ADB54312.1"/>
    <property type="molecule type" value="Genomic_DNA"/>
</dbReference>
<dbReference type="HAMAP" id="MF_00270">
    <property type="entry name" value="Ribosomal_bS18"/>
    <property type="match status" value="1"/>
</dbReference>
<dbReference type="GO" id="GO:0003735">
    <property type="term" value="F:structural constituent of ribosome"/>
    <property type="evidence" value="ECO:0007669"/>
    <property type="project" value="InterPro"/>
</dbReference>
<dbReference type="GO" id="GO:0006412">
    <property type="term" value="P:translation"/>
    <property type="evidence" value="ECO:0007669"/>
    <property type="project" value="UniProtKB-UniRule"/>
</dbReference>
<proteinExistence type="inferred from homology"/>
<dbReference type="PRINTS" id="PR00974">
    <property type="entry name" value="RIBOSOMALS18"/>
</dbReference>
<comment type="function">
    <text evidence="4">Binds as a heterodimer with protein bS6 to the central domain of the 16S rRNA, where it helps stabilize the platform of the 30S subunit.</text>
</comment>
<gene>
    <name evidence="4" type="primary">rpsR</name>
    <name evidence="7" type="ordered locus">Cwoe_5912</name>
</gene>
<name>D3F3T7_CONWI</name>
<keyword evidence="3 4" id="KW-0687">Ribonucleoprotein</keyword>
<keyword evidence="4" id="KW-0694">RNA-binding</keyword>